<dbReference type="AlphaFoldDB" id="A0A6A5V5N4"/>
<protein>
    <submittedName>
        <fullName evidence="1">Uncharacterized protein</fullName>
    </submittedName>
</protein>
<accession>A0A6A5V5N4</accession>
<proteinExistence type="predicted"/>
<gene>
    <name evidence="1" type="ORF">BU23DRAFT_157356</name>
</gene>
<evidence type="ECO:0000313" key="1">
    <source>
        <dbReference type="EMBL" id="KAF1972753.1"/>
    </source>
</evidence>
<name>A0A6A5V5N4_9PLEO</name>
<keyword evidence="2" id="KW-1185">Reference proteome</keyword>
<organism evidence="1 2">
    <name type="scientific">Bimuria novae-zelandiae CBS 107.79</name>
    <dbReference type="NCBI Taxonomy" id="1447943"/>
    <lineage>
        <taxon>Eukaryota</taxon>
        <taxon>Fungi</taxon>
        <taxon>Dikarya</taxon>
        <taxon>Ascomycota</taxon>
        <taxon>Pezizomycotina</taxon>
        <taxon>Dothideomycetes</taxon>
        <taxon>Pleosporomycetidae</taxon>
        <taxon>Pleosporales</taxon>
        <taxon>Massarineae</taxon>
        <taxon>Didymosphaeriaceae</taxon>
        <taxon>Bimuria</taxon>
    </lineage>
</organism>
<dbReference type="Proteomes" id="UP000800036">
    <property type="component" value="Unassembled WGS sequence"/>
</dbReference>
<dbReference type="EMBL" id="ML976685">
    <property type="protein sequence ID" value="KAF1972753.1"/>
    <property type="molecule type" value="Genomic_DNA"/>
</dbReference>
<reference evidence="1" key="1">
    <citation type="journal article" date="2020" name="Stud. Mycol.">
        <title>101 Dothideomycetes genomes: a test case for predicting lifestyles and emergence of pathogens.</title>
        <authorList>
            <person name="Haridas S."/>
            <person name="Albert R."/>
            <person name="Binder M."/>
            <person name="Bloem J."/>
            <person name="Labutti K."/>
            <person name="Salamov A."/>
            <person name="Andreopoulos B."/>
            <person name="Baker S."/>
            <person name="Barry K."/>
            <person name="Bills G."/>
            <person name="Bluhm B."/>
            <person name="Cannon C."/>
            <person name="Castanera R."/>
            <person name="Culley D."/>
            <person name="Daum C."/>
            <person name="Ezra D."/>
            <person name="Gonzalez J."/>
            <person name="Henrissat B."/>
            <person name="Kuo A."/>
            <person name="Liang C."/>
            <person name="Lipzen A."/>
            <person name="Lutzoni F."/>
            <person name="Magnuson J."/>
            <person name="Mondo S."/>
            <person name="Nolan M."/>
            <person name="Ohm R."/>
            <person name="Pangilinan J."/>
            <person name="Park H.-J."/>
            <person name="Ramirez L."/>
            <person name="Alfaro M."/>
            <person name="Sun H."/>
            <person name="Tritt A."/>
            <person name="Yoshinaga Y."/>
            <person name="Zwiers L.-H."/>
            <person name="Turgeon B."/>
            <person name="Goodwin S."/>
            <person name="Spatafora J."/>
            <person name="Crous P."/>
            <person name="Grigoriev I."/>
        </authorList>
    </citation>
    <scope>NUCLEOTIDE SEQUENCE</scope>
    <source>
        <strain evidence="1">CBS 107.79</strain>
    </source>
</reference>
<sequence>MSVICFSCGNRASLLRKHARPRSAAHVVPPPSPLIGRQIQDLPAHHPVKHLFSSLSVRIAQLAATRISVLSNDFASILFAYDFSQRKERTSQLCDHVV</sequence>
<evidence type="ECO:0000313" key="2">
    <source>
        <dbReference type="Proteomes" id="UP000800036"/>
    </source>
</evidence>